<sequence length="55" mass="6205">MHTTWLTAEEMGRACKRTHIPHLPQGVKDARENTGPTPTTVRQNNNRPPKKPCSN</sequence>
<dbReference type="EMBL" id="JAGTTL010000005">
    <property type="protein sequence ID" value="KAK6322860.1"/>
    <property type="molecule type" value="Genomic_DNA"/>
</dbReference>
<evidence type="ECO:0000256" key="1">
    <source>
        <dbReference type="SAM" id="MobiDB-lite"/>
    </source>
</evidence>
<feature type="compositionally biased region" description="Polar residues" evidence="1">
    <location>
        <begin position="34"/>
        <end position="55"/>
    </location>
</feature>
<feature type="region of interest" description="Disordered" evidence="1">
    <location>
        <begin position="1"/>
        <end position="55"/>
    </location>
</feature>
<organism evidence="2 3">
    <name type="scientific">Coregonus suidteri</name>
    <dbReference type="NCBI Taxonomy" id="861788"/>
    <lineage>
        <taxon>Eukaryota</taxon>
        <taxon>Metazoa</taxon>
        <taxon>Chordata</taxon>
        <taxon>Craniata</taxon>
        <taxon>Vertebrata</taxon>
        <taxon>Euteleostomi</taxon>
        <taxon>Actinopterygii</taxon>
        <taxon>Neopterygii</taxon>
        <taxon>Teleostei</taxon>
        <taxon>Protacanthopterygii</taxon>
        <taxon>Salmoniformes</taxon>
        <taxon>Salmonidae</taxon>
        <taxon>Coregoninae</taxon>
        <taxon>Coregonus</taxon>
    </lineage>
</organism>
<evidence type="ECO:0000313" key="2">
    <source>
        <dbReference type="EMBL" id="KAK6322860.1"/>
    </source>
</evidence>
<dbReference type="AlphaFoldDB" id="A0AAN8M1D3"/>
<keyword evidence="3" id="KW-1185">Reference proteome</keyword>
<proteinExistence type="predicted"/>
<evidence type="ECO:0000313" key="3">
    <source>
        <dbReference type="Proteomes" id="UP001356427"/>
    </source>
</evidence>
<reference evidence="2 3" key="1">
    <citation type="submission" date="2021-04" db="EMBL/GenBank/DDBJ databases">
        <authorList>
            <person name="De Guttry C."/>
            <person name="Zahm M."/>
            <person name="Klopp C."/>
            <person name="Cabau C."/>
            <person name="Louis A."/>
            <person name="Berthelot C."/>
            <person name="Parey E."/>
            <person name="Roest Crollius H."/>
            <person name="Montfort J."/>
            <person name="Robinson-Rechavi M."/>
            <person name="Bucao C."/>
            <person name="Bouchez O."/>
            <person name="Gislard M."/>
            <person name="Lluch J."/>
            <person name="Milhes M."/>
            <person name="Lampietro C."/>
            <person name="Lopez Roques C."/>
            <person name="Donnadieu C."/>
            <person name="Braasch I."/>
            <person name="Desvignes T."/>
            <person name="Postlethwait J."/>
            <person name="Bobe J."/>
            <person name="Wedekind C."/>
            <person name="Guiguen Y."/>
        </authorList>
    </citation>
    <scope>NUCLEOTIDE SEQUENCE [LARGE SCALE GENOMIC DNA]</scope>
    <source>
        <strain evidence="2">Cs_M1</strain>
        <tissue evidence="2">Blood</tissue>
    </source>
</reference>
<gene>
    <name evidence="2" type="ORF">J4Q44_G00076520</name>
</gene>
<accession>A0AAN8M1D3</accession>
<name>A0AAN8M1D3_9TELE</name>
<dbReference type="Proteomes" id="UP001356427">
    <property type="component" value="Unassembled WGS sequence"/>
</dbReference>
<protein>
    <submittedName>
        <fullName evidence="2">Uncharacterized protein</fullName>
    </submittedName>
</protein>
<comment type="caution">
    <text evidence="2">The sequence shown here is derived from an EMBL/GenBank/DDBJ whole genome shotgun (WGS) entry which is preliminary data.</text>
</comment>